<dbReference type="CDD" id="cd14014">
    <property type="entry name" value="STKc_PknB_like"/>
    <property type="match status" value="1"/>
</dbReference>
<dbReference type="PROSITE" id="PS00108">
    <property type="entry name" value="PROTEIN_KINASE_ST"/>
    <property type="match status" value="1"/>
</dbReference>
<feature type="non-terminal residue" evidence="6">
    <location>
        <position position="1"/>
    </location>
</feature>
<evidence type="ECO:0000313" key="6">
    <source>
        <dbReference type="EMBL" id="GAG35127.1"/>
    </source>
</evidence>
<dbReference type="PROSITE" id="PS50011">
    <property type="entry name" value="PROTEIN_KINASE_DOM"/>
    <property type="match status" value="1"/>
</dbReference>
<dbReference type="InterPro" id="IPR017441">
    <property type="entry name" value="Protein_kinase_ATP_BS"/>
</dbReference>
<organism evidence="6">
    <name type="scientific">marine sediment metagenome</name>
    <dbReference type="NCBI Taxonomy" id="412755"/>
    <lineage>
        <taxon>unclassified sequences</taxon>
        <taxon>metagenomes</taxon>
        <taxon>ecological metagenomes</taxon>
    </lineage>
</organism>
<feature type="domain" description="Protein kinase" evidence="5">
    <location>
        <begin position="32"/>
        <end position="245"/>
    </location>
</feature>
<keyword evidence="1" id="KW-0808">Transferase</keyword>
<evidence type="ECO:0000256" key="1">
    <source>
        <dbReference type="ARBA" id="ARBA00022679"/>
    </source>
</evidence>
<dbReference type="InterPro" id="IPR011009">
    <property type="entry name" value="Kinase-like_dom_sf"/>
</dbReference>
<feature type="non-terminal residue" evidence="6">
    <location>
        <position position="245"/>
    </location>
</feature>
<accession>X0XIB6</accession>
<dbReference type="SMART" id="SM00220">
    <property type="entry name" value="S_TKc"/>
    <property type="match status" value="1"/>
</dbReference>
<evidence type="ECO:0000259" key="5">
    <source>
        <dbReference type="PROSITE" id="PS50011"/>
    </source>
</evidence>
<dbReference type="GO" id="GO:0005524">
    <property type="term" value="F:ATP binding"/>
    <property type="evidence" value="ECO:0007669"/>
    <property type="project" value="UniProtKB-KW"/>
</dbReference>
<dbReference type="PROSITE" id="PS00107">
    <property type="entry name" value="PROTEIN_KINASE_ATP"/>
    <property type="match status" value="1"/>
</dbReference>
<keyword evidence="4" id="KW-0067">ATP-binding</keyword>
<dbReference type="InterPro" id="IPR008271">
    <property type="entry name" value="Ser/Thr_kinase_AS"/>
</dbReference>
<evidence type="ECO:0000256" key="2">
    <source>
        <dbReference type="ARBA" id="ARBA00022741"/>
    </source>
</evidence>
<keyword evidence="3" id="KW-0418">Kinase</keyword>
<dbReference type="Pfam" id="PF00069">
    <property type="entry name" value="Pkinase"/>
    <property type="match status" value="1"/>
</dbReference>
<evidence type="ECO:0000256" key="4">
    <source>
        <dbReference type="ARBA" id="ARBA00022840"/>
    </source>
</evidence>
<reference evidence="6" key="1">
    <citation type="journal article" date="2014" name="Front. Microbiol.">
        <title>High frequency of phylogenetically diverse reductive dehalogenase-homologous genes in deep subseafloor sedimentary metagenomes.</title>
        <authorList>
            <person name="Kawai M."/>
            <person name="Futagami T."/>
            <person name="Toyoda A."/>
            <person name="Takaki Y."/>
            <person name="Nishi S."/>
            <person name="Hori S."/>
            <person name="Arai W."/>
            <person name="Tsubouchi T."/>
            <person name="Morono Y."/>
            <person name="Uchiyama I."/>
            <person name="Ito T."/>
            <person name="Fujiyama A."/>
            <person name="Inagaki F."/>
            <person name="Takami H."/>
        </authorList>
    </citation>
    <scope>NUCLEOTIDE SEQUENCE</scope>
    <source>
        <strain evidence="6">Expedition CK06-06</strain>
    </source>
</reference>
<evidence type="ECO:0000256" key="3">
    <source>
        <dbReference type="ARBA" id="ARBA00022777"/>
    </source>
</evidence>
<dbReference type="EMBL" id="BARS01046986">
    <property type="protein sequence ID" value="GAG35127.1"/>
    <property type="molecule type" value="Genomic_DNA"/>
</dbReference>
<name>X0XIB6_9ZZZZ</name>
<dbReference type="Gene3D" id="1.10.510.10">
    <property type="entry name" value="Transferase(Phosphotransferase) domain 1"/>
    <property type="match status" value="1"/>
</dbReference>
<protein>
    <recommendedName>
        <fullName evidence="5">Protein kinase domain-containing protein</fullName>
    </recommendedName>
</protein>
<dbReference type="PANTHER" id="PTHR43289">
    <property type="entry name" value="MITOGEN-ACTIVATED PROTEIN KINASE KINASE KINASE 20-RELATED"/>
    <property type="match status" value="1"/>
</dbReference>
<dbReference type="AlphaFoldDB" id="X0XIB6"/>
<keyword evidence="2" id="KW-0547">Nucleotide-binding</keyword>
<dbReference type="GO" id="GO:0004674">
    <property type="term" value="F:protein serine/threonine kinase activity"/>
    <property type="evidence" value="ECO:0007669"/>
    <property type="project" value="TreeGrafter"/>
</dbReference>
<dbReference type="Gene3D" id="3.30.200.20">
    <property type="entry name" value="Phosphorylase Kinase, domain 1"/>
    <property type="match status" value="1"/>
</dbReference>
<gene>
    <name evidence="6" type="ORF">S01H1_70640</name>
</gene>
<proteinExistence type="predicted"/>
<dbReference type="SUPFAM" id="SSF56112">
    <property type="entry name" value="Protein kinase-like (PK-like)"/>
    <property type="match status" value="1"/>
</dbReference>
<dbReference type="InterPro" id="IPR000719">
    <property type="entry name" value="Prot_kinase_dom"/>
</dbReference>
<comment type="caution">
    <text evidence="6">The sequence shown here is derived from an EMBL/GenBank/DDBJ whole genome shotgun (WGS) entry which is preliminary data.</text>
</comment>
<dbReference type="PANTHER" id="PTHR43289:SF6">
    <property type="entry name" value="SERINE_THREONINE-PROTEIN KINASE NEKL-3"/>
    <property type="match status" value="1"/>
</dbReference>
<sequence length="245" mass="27361">VDFKVAAFYKHYLKQSKKVEKEPMIGKIISHYNILEKLGEGGMGVVYKAEDTKLKRPVALKFLPPELTKDQEAKQRFIYEAQTASALEHNNICNIHEIDETDDGQMFIAMALYEGDTLKKKIEKGPLKLEEALDIGIQIGQGLDKAYKKGIIHRDIKPGNVILTEDGVVKIVDFGLAKLAGQSKITKDGTTLGTVAYMSPEQTHGENVDHRSDIWSLGVVLYEMVTGQMPFKGEYEQAVVYSIIS</sequence>